<feature type="transmembrane region" description="Helical" evidence="7">
    <location>
        <begin position="506"/>
        <end position="525"/>
    </location>
</feature>
<dbReference type="GO" id="GO:0005381">
    <property type="term" value="F:iron ion transmembrane transporter activity"/>
    <property type="evidence" value="ECO:0007669"/>
    <property type="project" value="TreeGrafter"/>
</dbReference>
<keyword evidence="3" id="KW-0813">Transport</keyword>
<feature type="transmembrane region" description="Helical" evidence="7">
    <location>
        <begin position="805"/>
        <end position="830"/>
    </location>
</feature>
<reference evidence="10" key="1">
    <citation type="submission" date="2020-09" db="EMBL/GenBank/DDBJ databases">
        <authorList>
            <person name="Kikuchi T."/>
        </authorList>
    </citation>
    <scope>NUCLEOTIDE SEQUENCE</scope>
    <source>
        <strain evidence="10">Ka4C1</strain>
    </source>
</reference>
<dbReference type="SMR" id="A0A7I8WGT9"/>
<evidence type="ECO:0000256" key="3">
    <source>
        <dbReference type="ARBA" id="ARBA00022448"/>
    </source>
</evidence>
<dbReference type="EMBL" id="CAJFDI010000003">
    <property type="protein sequence ID" value="CAD5222545.1"/>
    <property type="molecule type" value="Genomic_DNA"/>
</dbReference>
<dbReference type="Pfam" id="PF00026">
    <property type="entry name" value="Asp"/>
    <property type="match status" value="1"/>
</dbReference>
<dbReference type="InterPro" id="IPR021109">
    <property type="entry name" value="Peptidase_aspartic_dom_sf"/>
</dbReference>
<dbReference type="NCBIfam" id="NF037982">
    <property type="entry name" value="Nramp_1"/>
    <property type="match status" value="1"/>
</dbReference>
<proteinExistence type="inferred from homology"/>
<organism evidence="10 11">
    <name type="scientific">Bursaphelenchus xylophilus</name>
    <name type="common">Pinewood nematode worm</name>
    <name type="synonym">Aphelenchoides xylophilus</name>
    <dbReference type="NCBI Taxonomy" id="6326"/>
    <lineage>
        <taxon>Eukaryota</taxon>
        <taxon>Metazoa</taxon>
        <taxon>Ecdysozoa</taxon>
        <taxon>Nematoda</taxon>
        <taxon>Chromadorea</taxon>
        <taxon>Rhabditida</taxon>
        <taxon>Tylenchina</taxon>
        <taxon>Tylenchomorpha</taxon>
        <taxon>Aphelenchoidea</taxon>
        <taxon>Aphelenchoididae</taxon>
        <taxon>Bursaphelenchus</taxon>
    </lineage>
</organism>
<accession>A0A7I8WGT9</accession>
<gene>
    <name evidence="10" type="ORF">BXYJ_LOCUS7513</name>
</gene>
<keyword evidence="11" id="KW-1185">Reference proteome</keyword>
<feature type="transmembrane region" description="Helical" evidence="7">
    <location>
        <begin position="473"/>
        <end position="500"/>
    </location>
</feature>
<dbReference type="PANTHER" id="PTHR11706">
    <property type="entry name" value="SOLUTE CARRIER PROTEIN FAMILY 11 MEMBER"/>
    <property type="match status" value="1"/>
</dbReference>
<feature type="transmembrane region" description="Helical" evidence="7">
    <location>
        <begin position="772"/>
        <end position="793"/>
    </location>
</feature>
<sequence>MLSSRSLVLLSFIHHCSASIGIFRLYARFNDDPDLSRSFLIDLNTSESFVLNATPFEAKYGKDKVFDPRKSTTFKDLAIPFSEVYSDYGNENSGLASGRVAEDQIEMFSVNFPALFGVVNFVQGSPTEFYGQKFAGRIGFSRKEHKTNLRDKLLRGTPLQVICLEVNVPQAGGLVYAVIVLGRYHYDEYNFYTKIKALPSVNGDWEMRLDKISIGNSTLKLSASSVISSTYDGIGVPSRYFNSVIRMLDAKFDPKNNRFIVDCAQNVPIKISVNGIEIPIQFDAFTKRIQGNECVLNIRNVGQPQFILGLPFFTNNGICLNFDGDEIHFYKARGPTVNLEAGNFVEEDGSMAVDSEDRKGDEDKESEEIIANDETIQYLVEIPEDVEKTGFSFRKLWAFTGPGFLMSIAYLDPGNIESDLQSGATARYQLLWVLLFAHVLGFALQLLSAQLGVVSGRHMAEVSRELYPRWPRYALWIMVEIAIIGSDMQEVIGTAVAIYMLSYGKVSLLFGVLITMLDTLTFLFIDHFGFRKLEGFFAFLIALMAITFGFEFFMVQPDAVDLAKGIFIPWCSGCGQEEFLQGVSVVGAVIMPHNLYLHSALVKSRRIDRKRKKAVEEATFYYGVESGIALICSFIINMFVVGVFAHGLYDKSNLEVRETCNNRDVLDPTLFPMDNSTVEADLYRGGIFLECTFGKATLIVWGIGILASGQSSTMTGTYAGQFVMEGFLHMKWPRWRRVMVTRLIAIIPTVVVTLFAEGVRSLTGMNDLLNCVQMIILPFALLPIITFTANYNVMFEYKTGKKTQFAALTVSLIVIGINLYFSTGMIFSWFGTSWTIYLMLAPPIIVYVLFVIYLFIVCLQIMGICSTRVLNFNFLRAELGTISIKPLWQPESPNSCSGTAIVPTLASPI</sequence>
<dbReference type="PRINTS" id="PR00447">
    <property type="entry name" value="NATRESASSCMP"/>
</dbReference>
<feature type="transmembrane region" description="Helical" evidence="7">
    <location>
        <begin position="740"/>
        <end position="760"/>
    </location>
</feature>
<dbReference type="InterPro" id="IPR033121">
    <property type="entry name" value="PEPTIDASE_A1"/>
</dbReference>
<dbReference type="GO" id="GO:0005886">
    <property type="term" value="C:plasma membrane"/>
    <property type="evidence" value="ECO:0007669"/>
    <property type="project" value="TreeGrafter"/>
</dbReference>
<feature type="chain" id="PRO_5035412421" evidence="8">
    <location>
        <begin position="19"/>
        <end position="909"/>
    </location>
</feature>
<feature type="transmembrane region" description="Helical" evidence="7">
    <location>
        <begin position="836"/>
        <end position="859"/>
    </location>
</feature>
<keyword evidence="4 7" id="KW-0812">Transmembrane</keyword>
<evidence type="ECO:0000256" key="2">
    <source>
        <dbReference type="ARBA" id="ARBA00006670"/>
    </source>
</evidence>
<dbReference type="HAMAP" id="MF_00221">
    <property type="entry name" value="NRAMP"/>
    <property type="match status" value="1"/>
</dbReference>
<feature type="transmembrane region" description="Helical" evidence="7">
    <location>
        <begin position="430"/>
        <end position="453"/>
    </location>
</feature>
<dbReference type="AlphaFoldDB" id="A0A7I8WGT9"/>
<dbReference type="Pfam" id="PF01566">
    <property type="entry name" value="Nramp"/>
    <property type="match status" value="1"/>
</dbReference>
<dbReference type="Proteomes" id="UP000659654">
    <property type="component" value="Unassembled WGS sequence"/>
</dbReference>
<evidence type="ECO:0000256" key="8">
    <source>
        <dbReference type="SAM" id="SignalP"/>
    </source>
</evidence>
<evidence type="ECO:0000256" key="7">
    <source>
        <dbReference type="SAM" id="Phobius"/>
    </source>
</evidence>
<feature type="transmembrane region" description="Helical" evidence="7">
    <location>
        <begin position="618"/>
        <end position="645"/>
    </location>
</feature>
<dbReference type="OrthoDB" id="409173at2759"/>
<dbReference type="Gene3D" id="2.40.70.10">
    <property type="entry name" value="Acid Proteases"/>
    <property type="match status" value="2"/>
</dbReference>
<comment type="subcellular location">
    <subcellularLocation>
        <location evidence="1">Membrane</location>
        <topology evidence="1">Multi-pass membrane protein</topology>
    </subcellularLocation>
</comment>
<dbReference type="GO" id="GO:0010008">
    <property type="term" value="C:endosome membrane"/>
    <property type="evidence" value="ECO:0007669"/>
    <property type="project" value="TreeGrafter"/>
</dbReference>
<evidence type="ECO:0000313" key="11">
    <source>
        <dbReference type="Proteomes" id="UP000659654"/>
    </source>
</evidence>
<evidence type="ECO:0000256" key="5">
    <source>
        <dbReference type="ARBA" id="ARBA00022989"/>
    </source>
</evidence>
<dbReference type="PANTHER" id="PTHR11706:SF33">
    <property type="entry name" value="NATURAL RESISTANCE-ASSOCIATED MACROPHAGE PROTEIN 2"/>
    <property type="match status" value="1"/>
</dbReference>
<evidence type="ECO:0000256" key="4">
    <source>
        <dbReference type="ARBA" id="ARBA00022692"/>
    </source>
</evidence>
<dbReference type="GO" id="GO:0015086">
    <property type="term" value="F:cadmium ion transmembrane transporter activity"/>
    <property type="evidence" value="ECO:0007669"/>
    <property type="project" value="TreeGrafter"/>
</dbReference>
<keyword evidence="6 7" id="KW-0472">Membrane</keyword>
<dbReference type="EMBL" id="CAJFCV020000003">
    <property type="protein sequence ID" value="CAG9110686.1"/>
    <property type="molecule type" value="Genomic_DNA"/>
</dbReference>
<dbReference type="SUPFAM" id="SSF50630">
    <property type="entry name" value="Acid proteases"/>
    <property type="match status" value="1"/>
</dbReference>
<dbReference type="PROSITE" id="PS51767">
    <property type="entry name" value="PEPTIDASE_A1"/>
    <property type="match status" value="1"/>
</dbReference>
<feature type="transmembrane region" description="Helical" evidence="7">
    <location>
        <begin position="537"/>
        <end position="555"/>
    </location>
</feature>
<evidence type="ECO:0000256" key="1">
    <source>
        <dbReference type="ARBA" id="ARBA00004141"/>
    </source>
</evidence>
<evidence type="ECO:0000259" key="9">
    <source>
        <dbReference type="PROSITE" id="PS51767"/>
    </source>
</evidence>
<feature type="domain" description="Peptidase A1" evidence="9">
    <location>
        <begin position="25"/>
        <end position="330"/>
    </location>
</feature>
<dbReference type="Proteomes" id="UP000582659">
    <property type="component" value="Unassembled WGS sequence"/>
</dbReference>
<feature type="transmembrane region" description="Helical" evidence="7">
    <location>
        <begin position="579"/>
        <end position="597"/>
    </location>
</feature>
<comment type="similarity">
    <text evidence="2">Belongs to the NRAMP family.</text>
</comment>
<dbReference type="InterPro" id="IPR001046">
    <property type="entry name" value="NRAMP_fam"/>
</dbReference>
<name>A0A7I8WGT9_BURXY</name>
<feature type="signal peptide" evidence="8">
    <location>
        <begin position="1"/>
        <end position="18"/>
    </location>
</feature>
<keyword evidence="8" id="KW-0732">Signal</keyword>
<keyword evidence="5 7" id="KW-1133">Transmembrane helix</keyword>
<evidence type="ECO:0000256" key="6">
    <source>
        <dbReference type="ARBA" id="ARBA00023136"/>
    </source>
</evidence>
<dbReference type="NCBIfam" id="TIGR01197">
    <property type="entry name" value="nramp"/>
    <property type="match status" value="1"/>
</dbReference>
<evidence type="ECO:0000313" key="10">
    <source>
        <dbReference type="EMBL" id="CAD5222545.1"/>
    </source>
</evidence>
<protein>
    <submittedName>
        <fullName evidence="10">(pine wood nematode) hypothetical protein</fullName>
    </submittedName>
</protein>
<dbReference type="GO" id="GO:0005384">
    <property type="term" value="F:manganese ion transmembrane transporter activity"/>
    <property type="evidence" value="ECO:0007669"/>
    <property type="project" value="TreeGrafter"/>
</dbReference>
<comment type="caution">
    <text evidence="10">The sequence shown here is derived from an EMBL/GenBank/DDBJ whole genome shotgun (WGS) entry which is preliminary data.</text>
</comment>